<evidence type="ECO:0000313" key="4">
    <source>
        <dbReference type="Proteomes" id="UP000782312"/>
    </source>
</evidence>
<comment type="caution">
    <text evidence="3">The sequence shown here is derived from an EMBL/GenBank/DDBJ whole genome shotgun (WGS) entry which is preliminary data.</text>
</comment>
<sequence>MRDLIGQWYILLSQAAYSLYGPINGWIDTLQVPVLSAFLFGVLGSLSPCQMTGNLTAASYAAQRPGESAFALRAGALFTGGKMLAYGIFGALAFALGSTLEARSVPFVIFYRRLLGPAFILAGLYFLGAFRLRFSVGGRLSQKLQGMHRGDGAWGAGFLGFAVSFSFCPTLFLLFFGWVLPLSLKSGGGFAFPLIFGFGTAVPLLLAVGALTLGSGLAAGWTRGLPRWNAAFRRLAGVIFLLAGVHDTAVYNFL</sequence>
<proteinExistence type="predicted"/>
<keyword evidence="1" id="KW-0812">Transmembrane</keyword>
<feature type="transmembrane region" description="Helical" evidence="1">
    <location>
        <begin position="235"/>
        <end position="253"/>
    </location>
</feature>
<dbReference type="EMBL" id="JACPUR010000040">
    <property type="protein sequence ID" value="MBI3129387.1"/>
    <property type="molecule type" value="Genomic_DNA"/>
</dbReference>
<dbReference type="AlphaFoldDB" id="A0A932MQ79"/>
<dbReference type="Pfam" id="PF13386">
    <property type="entry name" value="DsbD_2"/>
    <property type="match status" value="1"/>
</dbReference>
<feature type="transmembrane region" description="Helical" evidence="1">
    <location>
        <begin position="153"/>
        <end position="178"/>
    </location>
</feature>
<evidence type="ECO:0000259" key="2">
    <source>
        <dbReference type="Pfam" id="PF13386"/>
    </source>
</evidence>
<evidence type="ECO:0000313" key="3">
    <source>
        <dbReference type="EMBL" id="MBI3129387.1"/>
    </source>
</evidence>
<evidence type="ECO:0000256" key="1">
    <source>
        <dbReference type="SAM" id="Phobius"/>
    </source>
</evidence>
<gene>
    <name evidence="3" type="ORF">HYZ11_17390</name>
</gene>
<protein>
    <submittedName>
        <fullName evidence="3">Sulfite exporter TauE/SafE family protein</fullName>
    </submittedName>
</protein>
<dbReference type="Proteomes" id="UP000782312">
    <property type="component" value="Unassembled WGS sequence"/>
</dbReference>
<dbReference type="InterPro" id="IPR039447">
    <property type="entry name" value="UreH-like_TM_dom"/>
</dbReference>
<feature type="transmembrane region" description="Helical" evidence="1">
    <location>
        <begin position="114"/>
        <end position="132"/>
    </location>
</feature>
<feature type="domain" description="Urease accessory protein UreH-like transmembrane" evidence="2">
    <location>
        <begin position="37"/>
        <end position="245"/>
    </location>
</feature>
<feature type="transmembrane region" description="Helical" evidence="1">
    <location>
        <begin position="190"/>
        <end position="214"/>
    </location>
</feature>
<feature type="transmembrane region" description="Helical" evidence="1">
    <location>
        <begin position="70"/>
        <end position="94"/>
    </location>
</feature>
<organism evidence="3 4">
    <name type="scientific">Tectimicrobiota bacterium</name>
    <dbReference type="NCBI Taxonomy" id="2528274"/>
    <lineage>
        <taxon>Bacteria</taxon>
        <taxon>Pseudomonadati</taxon>
        <taxon>Nitrospinota/Tectimicrobiota group</taxon>
        <taxon>Candidatus Tectimicrobiota</taxon>
    </lineage>
</organism>
<keyword evidence="1" id="KW-1133">Transmembrane helix</keyword>
<reference evidence="3" key="1">
    <citation type="submission" date="2020-07" db="EMBL/GenBank/DDBJ databases">
        <title>Huge and variable diversity of episymbiotic CPR bacteria and DPANN archaea in groundwater ecosystems.</title>
        <authorList>
            <person name="He C.Y."/>
            <person name="Keren R."/>
            <person name="Whittaker M."/>
            <person name="Farag I.F."/>
            <person name="Doudna J."/>
            <person name="Cate J.H.D."/>
            <person name="Banfield J.F."/>
        </authorList>
    </citation>
    <scope>NUCLEOTIDE SEQUENCE</scope>
    <source>
        <strain evidence="3">NC_groundwater_763_Ag_S-0.2um_68_21</strain>
    </source>
</reference>
<name>A0A932MQ79_UNCTE</name>
<keyword evidence="1" id="KW-0472">Membrane</keyword>
<accession>A0A932MQ79</accession>